<name>A0A9D0ZHC4_9FIRM</name>
<reference evidence="2" key="2">
    <citation type="journal article" date="2021" name="PeerJ">
        <title>Extensive microbial diversity within the chicken gut microbiome revealed by metagenomics and culture.</title>
        <authorList>
            <person name="Gilroy R."/>
            <person name="Ravi A."/>
            <person name="Getino M."/>
            <person name="Pursley I."/>
            <person name="Horton D.L."/>
            <person name="Alikhan N.F."/>
            <person name="Baker D."/>
            <person name="Gharbi K."/>
            <person name="Hall N."/>
            <person name="Watson M."/>
            <person name="Adriaenssens E.M."/>
            <person name="Foster-Nyarko E."/>
            <person name="Jarju S."/>
            <person name="Secka A."/>
            <person name="Antonio M."/>
            <person name="Oren A."/>
            <person name="Chaudhuri R.R."/>
            <person name="La Ragione R."/>
            <person name="Hildebrand F."/>
            <person name="Pallen M.J."/>
        </authorList>
    </citation>
    <scope>NUCLEOTIDE SEQUENCE</scope>
    <source>
        <strain evidence="2">ChiSjej1B19-3389</strain>
    </source>
</reference>
<evidence type="ECO:0000256" key="1">
    <source>
        <dbReference type="SAM" id="Phobius"/>
    </source>
</evidence>
<reference evidence="2" key="1">
    <citation type="submission" date="2020-10" db="EMBL/GenBank/DDBJ databases">
        <authorList>
            <person name="Gilroy R."/>
        </authorList>
    </citation>
    <scope>NUCLEOTIDE SEQUENCE</scope>
    <source>
        <strain evidence="2">ChiSjej1B19-3389</strain>
    </source>
</reference>
<gene>
    <name evidence="2" type="ORF">IAD32_04070</name>
</gene>
<feature type="transmembrane region" description="Helical" evidence="1">
    <location>
        <begin position="12"/>
        <end position="34"/>
    </location>
</feature>
<keyword evidence="1" id="KW-0812">Transmembrane</keyword>
<feature type="transmembrane region" description="Helical" evidence="1">
    <location>
        <begin position="109"/>
        <end position="132"/>
    </location>
</feature>
<evidence type="ECO:0000313" key="2">
    <source>
        <dbReference type="EMBL" id="HIQ80443.1"/>
    </source>
</evidence>
<keyword evidence="1" id="KW-0472">Membrane</keyword>
<comment type="caution">
    <text evidence="2">The sequence shown here is derived from an EMBL/GenBank/DDBJ whole genome shotgun (WGS) entry which is preliminary data.</text>
</comment>
<dbReference type="AlphaFoldDB" id="A0A9D0ZHC4"/>
<organism evidence="2 3">
    <name type="scientific">Candidatus Scatavimonas merdigallinarum</name>
    <dbReference type="NCBI Taxonomy" id="2840914"/>
    <lineage>
        <taxon>Bacteria</taxon>
        <taxon>Bacillati</taxon>
        <taxon>Bacillota</taxon>
        <taxon>Clostridia</taxon>
        <taxon>Eubacteriales</taxon>
        <taxon>Oscillospiraceae</taxon>
        <taxon>Oscillospiraceae incertae sedis</taxon>
        <taxon>Candidatus Scatavimonas</taxon>
    </lineage>
</organism>
<feature type="transmembrane region" description="Helical" evidence="1">
    <location>
        <begin position="40"/>
        <end position="69"/>
    </location>
</feature>
<dbReference type="EMBL" id="DVFW01000021">
    <property type="protein sequence ID" value="HIQ80443.1"/>
    <property type="molecule type" value="Genomic_DNA"/>
</dbReference>
<feature type="transmembrane region" description="Helical" evidence="1">
    <location>
        <begin position="81"/>
        <end position="103"/>
    </location>
</feature>
<keyword evidence="1" id="KW-1133">Transmembrane helix</keyword>
<protein>
    <submittedName>
        <fullName evidence="2">Uncharacterized protein</fullName>
    </submittedName>
</protein>
<evidence type="ECO:0000313" key="3">
    <source>
        <dbReference type="Proteomes" id="UP000886787"/>
    </source>
</evidence>
<sequence length="137" mass="14387">MDCQKKCKCKLLPCVPGIAAGILFAAVAGVLYGLGFPPNLLIFARIAAVLSIVLLILLSAGIFSCGGCFHMENAQCIQKNINCLLTGIFGTLLTAAAALSFSLSKAGVASILFIVGIAFFFVFMIVSFIRYLKCLAG</sequence>
<accession>A0A9D0ZHC4</accession>
<proteinExistence type="predicted"/>
<dbReference type="Proteomes" id="UP000886787">
    <property type="component" value="Unassembled WGS sequence"/>
</dbReference>